<name>A0ABQ6N9K4_9STRA</name>
<accession>A0ABQ6N9K4</accession>
<gene>
    <name evidence="2" type="ORF">TeGR_g5623</name>
</gene>
<protein>
    <recommendedName>
        <fullName evidence="4">Fatty acid hydroxylase domain-containing protein</fullName>
    </recommendedName>
</protein>
<dbReference type="InterPro" id="IPR050307">
    <property type="entry name" value="Sterol_Desaturase_Related"/>
</dbReference>
<feature type="non-terminal residue" evidence="2">
    <location>
        <position position="1"/>
    </location>
</feature>
<proteinExistence type="predicted"/>
<evidence type="ECO:0000313" key="3">
    <source>
        <dbReference type="Proteomes" id="UP001165060"/>
    </source>
</evidence>
<dbReference type="PANTHER" id="PTHR11863">
    <property type="entry name" value="STEROL DESATURASE"/>
    <property type="match status" value="1"/>
</dbReference>
<feature type="signal peptide" evidence="1">
    <location>
        <begin position="1"/>
        <end position="18"/>
    </location>
</feature>
<dbReference type="EMBL" id="BRYB01006570">
    <property type="protein sequence ID" value="GMI51983.1"/>
    <property type="molecule type" value="Genomic_DNA"/>
</dbReference>
<keyword evidence="3" id="KW-1185">Reference proteome</keyword>
<evidence type="ECO:0000256" key="1">
    <source>
        <dbReference type="SAM" id="SignalP"/>
    </source>
</evidence>
<keyword evidence="1" id="KW-0732">Signal</keyword>
<sequence length="114" mass="12909">PVFMGPLFAGAHLATVSAWYGLRVWEGVQAHCGLQFPFSGLGAWGLGWPLPLINNNEWHDYHHTNNNGNFGVEIMDWAFGTDKKFRVWKKAKEAKKMEQERGVPGLVTEDKKLK</sequence>
<reference evidence="2 3" key="1">
    <citation type="journal article" date="2023" name="Commun. Biol.">
        <title>Genome analysis of Parmales, the sister group of diatoms, reveals the evolutionary specialization of diatoms from phago-mixotrophs to photoautotrophs.</title>
        <authorList>
            <person name="Ban H."/>
            <person name="Sato S."/>
            <person name="Yoshikawa S."/>
            <person name="Yamada K."/>
            <person name="Nakamura Y."/>
            <person name="Ichinomiya M."/>
            <person name="Sato N."/>
            <person name="Blanc-Mathieu R."/>
            <person name="Endo H."/>
            <person name="Kuwata A."/>
            <person name="Ogata H."/>
        </authorList>
    </citation>
    <scope>NUCLEOTIDE SEQUENCE [LARGE SCALE GENOMIC DNA]</scope>
</reference>
<feature type="chain" id="PRO_5047244206" description="Fatty acid hydroxylase domain-containing protein" evidence="1">
    <location>
        <begin position="19"/>
        <end position="114"/>
    </location>
</feature>
<dbReference type="Proteomes" id="UP001165060">
    <property type="component" value="Unassembled WGS sequence"/>
</dbReference>
<organism evidence="2 3">
    <name type="scientific">Tetraparma gracilis</name>
    <dbReference type="NCBI Taxonomy" id="2962635"/>
    <lineage>
        <taxon>Eukaryota</taxon>
        <taxon>Sar</taxon>
        <taxon>Stramenopiles</taxon>
        <taxon>Ochrophyta</taxon>
        <taxon>Bolidophyceae</taxon>
        <taxon>Parmales</taxon>
        <taxon>Triparmaceae</taxon>
        <taxon>Tetraparma</taxon>
    </lineage>
</organism>
<comment type="caution">
    <text evidence="2">The sequence shown here is derived from an EMBL/GenBank/DDBJ whole genome shotgun (WGS) entry which is preliminary data.</text>
</comment>
<evidence type="ECO:0008006" key="4">
    <source>
        <dbReference type="Google" id="ProtNLM"/>
    </source>
</evidence>
<evidence type="ECO:0000313" key="2">
    <source>
        <dbReference type="EMBL" id="GMI51983.1"/>
    </source>
</evidence>